<evidence type="ECO:0000313" key="1">
    <source>
        <dbReference type="EMBL" id="KAL0387883.1"/>
    </source>
</evidence>
<dbReference type="PANTHER" id="PTHR31170:SF25">
    <property type="entry name" value="BNAA09G04570D PROTEIN"/>
    <property type="match status" value="1"/>
</dbReference>
<dbReference type="PANTHER" id="PTHR31170">
    <property type="entry name" value="BNAC04G53230D PROTEIN"/>
    <property type="match status" value="1"/>
</dbReference>
<dbReference type="Pfam" id="PF03140">
    <property type="entry name" value="DUF247"/>
    <property type="match status" value="1"/>
</dbReference>
<name>A0AAW2S5Z3_SESRA</name>
<gene>
    <name evidence="1" type="ORF">Sradi_2670100</name>
</gene>
<comment type="caution">
    <text evidence="1">The sequence shown here is derived from an EMBL/GenBank/DDBJ whole genome shotgun (WGS) entry which is preliminary data.</text>
</comment>
<sequence>MIAFELSPNNINNNMVTSYINLMKSLIESPEDVKELREKKILFNLLGSDEQVQKMYEKIDTHGAKYPLIFDEVKDKIQTHYNNKMKMWIGEFIHTHFRTPWTVIGLVDGGRQIWATAFAEAAHSGGGNV</sequence>
<dbReference type="InterPro" id="IPR004158">
    <property type="entry name" value="DUF247_pln"/>
</dbReference>
<dbReference type="EMBL" id="JACGWJ010000011">
    <property type="protein sequence ID" value="KAL0387883.1"/>
    <property type="molecule type" value="Genomic_DNA"/>
</dbReference>
<organism evidence="1">
    <name type="scientific">Sesamum radiatum</name>
    <name type="common">Black benniseed</name>
    <dbReference type="NCBI Taxonomy" id="300843"/>
    <lineage>
        <taxon>Eukaryota</taxon>
        <taxon>Viridiplantae</taxon>
        <taxon>Streptophyta</taxon>
        <taxon>Embryophyta</taxon>
        <taxon>Tracheophyta</taxon>
        <taxon>Spermatophyta</taxon>
        <taxon>Magnoliopsida</taxon>
        <taxon>eudicotyledons</taxon>
        <taxon>Gunneridae</taxon>
        <taxon>Pentapetalae</taxon>
        <taxon>asterids</taxon>
        <taxon>lamiids</taxon>
        <taxon>Lamiales</taxon>
        <taxon>Pedaliaceae</taxon>
        <taxon>Sesamum</taxon>
    </lineage>
</organism>
<protein>
    <submittedName>
        <fullName evidence="1">Uncharacterized protein</fullName>
    </submittedName>
</protein>
<reference evidence="1" key="1">
    <citation type="submission" date="2020-06" db="EMBL/GenBank/DDBJ databases">
        <authorList>
            <person name="Li T."/>
            <person name="Hu X."/>
            <person name="Zhang T."/>
            <person name="Song X."/>
            <person name="Zhang H."/>
            <person name="Dai N."/>
            <person name="Sheng W."/>
            <person name="Hou X."/>
            <person name="Wei L."/>
        </authorList>
    </citation>
    <scope>NUCLEOTIDE SEQUENCE</scope>
    <source>
        <strain evidence="1">G02</strain>
        <tissue evidence="1">Leaf</tissue>
    </source>
</reference>
<proteinExistence type="predicted"/>
<reference evidence="1" key="2">
    <citation type="journal article" date="2024" name="Plant">
        <title>Genomic evolution and insights into agronomic trait innovations of Sesamum species.</title>
        <authorList>
            <person name="Miao H."/>
            <person name="Wang L."/>
            <person name="Qu L."/>
            <person name="Liu H."/>
            <person name="Sun Y."/>
            <person name="Le M."/>
            <person name="Wang Q."/>
            <person name="Wei S."/>
            <person name="Zheng Y."/>
            <person name="Lin W."/>
            <person name="Duan Y."/>
            <person name="Cao H."/>
            <person name="Xiong S."/>
            <person name="Wang X."/>
            <person name="Wei L."/>
            <person name="Li C."/>
            <person name="Ma Q."/>
            <person name="Ju M."/>
            <person name="Zhao R."/>
            <person name="Li G."/>
            <person name="Mu C."/>
            <person name="Tian Q."/>
            <person name="Mei H."/>
            <person name="Zhang T."/>
            <person name="Gao T."/>
            <person name="Zhang H."/>
        </authorList>
    </citation>
    <scope>NUCLEOTIDE SEQUENCE</scope>
    <source>
        <strain evidence="1">G02</strain>
    </source>
</reference>
<accession>A0AAW2S5Z3</accession>
<dbReference type="AlphaFoldDB" id="A0AAW2S5Z3"/>